<comment type="function">
    <text evidence="2 8">The glycine cleavage system catalyzes the degradation of glycine. The P protein binds the alpha-amino group of glycine through its pyridoxal phosphate cofactor; CO(2) is released and the remaining methylamine moiety is then transferred to the lipoamide cofactor of the H protein.</text>
</comment>
<dbReference type="InterPro" id="IPR015424">
    <property type="entry name" value="PyrdxlP-dep_Trfase"/>
</dbReference>
<dbReference type="PANTHER" id="PTHR11773:SF1">
    <property type="entry name" value="GLYCINE DEHYDROGENASE (DECARBOXYLATING), MITOCHONDRIAL"/>
    <property type="match status" value="1"/>
</dbReference>
<feature type="domain" description="Glycine cleavage system P-protein N-terminal" evidence="9">
    <location>
        <begin position="16"/>
        <end position="445"/>
    </location>
</feature>
<evidence type="ECO:0000259" key="10">
    <source>
        <dbReference type="Pfam" id="PF21478"/>
    </source>
</evidence>
<feature type="modified residue" description="N6-(pyridoxal phosphate)lysine" evidence="8">
    <location>
        <position position="709"/>
    </location>
</feature>
<dbReference type="Gene3D" id="3.40.640.10">
    <property type="entry name" value="Type I PLP-dependent aspartate aminotransferase-like (Major domain)"/>
    <property type="match status" value="2"/>
</dbReference>
<protein>
    <recommendedName>
        <fullName evidence="8">Glycine dehydrogenase (decarboxylating)</fullName>
        <ecNumber evidence="8">1.4.4.2</ecNumber>
    </recommendedName>
    <alternativeName>
        <fullName evidence="8">Glycine cleavage system P-protein</fullName>
    </alternativeName>
    <alternativeName>
        <fullName evidence="8">Glycine decarboxylase</fullName>
    </alternativeName>
    <alternativeName>
        <fullName evidence="8">Glycine dehydrogenase (aminomethyl-transferring)</fullName>
    </alternativeName>
</protein>
<comment type="caution">
    <text evidence="11">The sequence shown here is derived from an EMBL/GenBank/DDBJ whole genome shotgun (WGS) entry which is preliminary data.</text>
</comment>
<dbReference type="RefSeq" id="WP_307038830.1">
    <property type="nucleotide sequence ID" value="NZ_JAUSYY010000001.1"/>
</dbReference>
<evidence type="ECO:0000256" key="5">
    <source>
        <dbReference type="ARBA" id="ARBA00022898"/>
    </source>
</evidence>
<dbReference type="HAMAP" id="MF_00711">
    <property type="entry name" value="GcvP"/>
    <property type="match status" value="1"/>
</dbReference>
<comment type="catalytic activity">
    <reaction evidence="7 8">
        <text>N(6)-[(R)-lipoyl]-L-lysyl-[glycine-cleavage complex H protein] + glycine + H(+) = N(6)-[(R)-S(8)-aminomethyldihydrolipoyl]-L-lysyl-[glycine-cleavage complex H protein] + CO2</text>
        <dbReference type="Rhea" id="RHEA:24304"/>
        <dbReference type="Rhea" id="RHEA-COMP:10494"/>
        <dbReference type="Rhea" id="RHEA-COMP:10495"/>
        <dbReference type="ChEBI" id="CHEBI:15378"/>
        <dbReference type="ChEBI" id="CHEBI:16526"/>
        <dbReference type="ChEBI" id="CHEBI:57305"/>
        <dbReference type="ChEBI" id="CHEBI:83099"/>
        <dbReference type="ChEBI" id="CHEBI:83143"/>
        <dbReference type="EC" id="1.4.4.2"/>
    </reaction>
</comment>
<evidence type="ECO:0000256" key="2">
    <source>
        <dbReference type="ARBA" id="ARBA00003788"/>
    </source>
</evidence>
<gene>
    <name evidence="8" type="primary">gcvP</name>
    <name evidence="11" type="ORF">QFZ26_000412</name>
</gene>
<evidence type="ECO:0000256" key="3">
    <source>
        <dbReference type="ARBA" id="ARBA00010756"/>
    </source>
</evidence>
<comment type="subunit">
    <text evidence="4 8">The glycine cleavage system is composed of four proteins: P, T, L and H.</text>
</comment>
<evidence type="ECO:0000313" key="11">
    <source>
        <dbReference type="EMBL" id="MDQ0892857.1"/>
    </source>
</evidence>
<name>A0ABU0R539_9MICO</name>
<accession>A0ABU0R539</accession>
<dbReference type="NCBIfam" id="TIGR00461">
    <property type="entry name" value="gcvP"/>
    <property type="match status" value="1"/>
</dbReference>
<evidence type="ECO:0000256" key="8">
    <source>
        <dbReference type="HAMAP-Rule" id="MF_00711"/>
    </source>
</evidence>
<dbReference type="Pfam" id="PF02347">
    <property type="entry name" value="GDC-P"/>
    <property type="match status" value="2"/>
</dbReference>
<dbReference type="EC" id="1.4.4.2" evidence="8"/>
<evidence type="ECO:0000256" key="7">
    <source>
        <dbReference type="ARBA" id="ARBA00049026"/>
    </source>
</evidence>
<dbReference type="EMBL" id="JAUSYY010000001">
    <property type="protein sequence ID" value="MDQ0892857.1"/>
    <property type="molecule type" value="Genomic_DNA"/>
</dbReference>
<dbReference type="Pfam" id="PF21478">
    <property type="entry name" value="GcvP2_C"/>
    <property type="match status" value="1"/>
</dbReference>
<dbReference type="SUPFAM" id="SSF53383">
    <property type="entry name" value="PLP-dependent transferases"/>
    <property type="match status" value="2"/>
</dbReference>
<dbReference type="InterPro" id="IPR049315">
    <property type="entry name" value="GDC-P_N"/>
</dbReference>
<evidence type="ECO:0000256" key="1">
    <source>
        <dbReference type="ARBA" id="ARBA00001933"/>
    </source>
</evidence>
<evidence type="ECO:0000256" key="6">
    <source>
        <dbReference type="ARBA" id="ARBA00023002"/>
    </source>
</evidence>
<dbReference type="Gene3D" id="3.90.1150.10">
    <property type="entry name" value="Aspartate Aminotransferase, domain 1"/>
    <property type="match status" value="2"/>
</dbReference>
<evidence type="ECO:0000256" key="4">
    <source>
        <dbReference type="ARBA" id="ARBA00011690"/>
    </source>
</evidence>
<proteinExistence type="inferred from homology"/>
<dbReference type="CDD" id="cd00613">
    <property type="entry name" value="GDC-P"/>
    <property type="match status" value="1"/>
</dbReference>
<comment type="similarity">
    <text evidence="3 8">Belongs to the GcvP family.</text>
</comment>
<dbReference type="Proteomes" id="UP001239083">
    <property type="component" value="Unassembled WGS sequence"/>
</dbReference>
<feature type="domain" description="Glycine cleavage system P-protein N-terminal" evidence="9">
    <location>
        <begin position="476"/>
        <end position="748"/>
    </location>
</feature>
<dbReference type="InterPro" id="IPR015422">
    <property type="entry name" value="PyrdxlP-dep_Trfase_small"/>
</dbReference>
<dbReference type="InterPro" id="IPR003437">
    <property type="entry name" value="GcvP"/>
</dbReference>
<dbReference type="InterPro" id="IPR049316">
    <property type="entry name" value="GDC-P_C"/>
</dbReference>
<keyword evidence="12" id="KW-1185">Reference proteome</keyword>
<organism evidence="11 12">
    <name type="scientific">Agromyces ramosus</name>
    <dbReference type="NCBI Taxonomy" id="33879"/>
    <lineage>
        <taxon>Bacteria</taxon>
        <taxon>Bacillati</taxon>
        <taxon>Actinomycetota</taxon>
        <taxon>Actinomycetes</taxon>
        <taxon>Micrococcales</taxon>
        <taxon>Microbacteriaceae</taxon>
        <taxon>Agromyces</taxon>
    </lineage>
</organism>
<dbReference type="GO" id="GO:0004375">
    <property type="term" value="F:glycine dehydrogenase (decarboxylating) activity"/>
    <property type="evidence" value="ECO:0007669"/>
    <property type="project" value="UniProtKB-EC"/>
</dbReference>
<comment type="cofactor">
    <cofactor evidence="1 8">
        <name>pyridoxal 5'-phosphate</name>
        <dbReference type="ChEBI" id="CHEBI:597326"/>
    </cofactor>
</comment>
<dbReference type="PANTHER" id="PTHR11773">
    <property type="entry name" value="GLYCINE DEHYDROGENASE, DECARBOXYLATING"/>
    <property type="match status" value="1"/>
</dbReference>
<dbReference type="InterPro" id="IPR020581">
    <property type="entry name" value="GDC_P"/>
</dbReference>
<feature type="domain" description="Glycine dehydrogenase C-terminal" evidence="10">
    <location>
        <begin position="786"/>
        <end position="907"/>
    </location>
</feature>
<dbReference type="InterPro" id="IPR015421">
    <property type="entry name" value="PyrdxlP-dep_Trfase_major"/>
</dbReference>
<evidence type="ECO:0000259" key="9">
    <source>
        <dbReference type="Pfam" id="PF02347"/>
    </source>
</evidence>
<sequence length="965" mass="102977">MSTATSSAFDLDAFGRRHIGTSPDDHQRMLRELGYDSLDALMTAAVPTSIRMQEVLDSAIPPAATEREALAELAALAEQNTVRTSMIGLGYSGTITPAVIQRNVLENPSWYTAYTPYQPEISQGRLEALINFQTMVSDLTGLDTANASMLDEGTAVVEGMLLARRGSKSPSNRFIVDADALPQTHALLESRAEAVGIELVVAALDEGTDVAALGEHFGLFVQYPGASGRVWNPASVIAASKAQGALVVAAADLLAMALLTSPGELGADVAVGSSQRFGVPMGFGGPHAGYMAVRAGLERQLPGRLVGVSQDASGHPAYRLSLQAREQHIRREKATSNICTAQVLLAVMAAMYAVYHGPRGIRHIAFSTAAKANALAAVLTDYGLTLANDEFFDTIRVHVPGLAANVVERARELGVNLWQAGEATVHVAVDETTTETELSLVAQAFGLPERTEVPISLRELPASLPGALRRTSSYLEHPVFNTHQSETQMMRYLKQLADRDYALDRGMIPLGSCTMKLNAATEMQSVTWPEFANLHPFAPEADVEGTLGLIEQLESWLAEVTGYDTVSLQPNAGSQGELAGLLAIRGYHRANGDVDRDLCLIPSSAHGTNAASAVLAGMRVVVVACDELGNVDLDDLRAKIAQHSDRIAALMITYPSTHGVYEHEVTRITQAVHDAGGQVYVDGANLNALLGYARFGDFGGDVSHLNLHKTFCIPHGGGGPGVGPVAAKAHLAPFLPGHPLAQRADHSGGVTHDGGPVSAAPYGSASILPISWAYVRMMGSEGLQQATAAAVLSANYVAARLRDHFPVLYTGDNHLVAHECILDLRPLTAATGITVDDIAKRLVDYGFHAPTMSFPVAGTLMVEPTESEDLAELDRFIEAMVLIKGEADAVARGEWPADDNPLRNAPHTAESVIAGEWTHPYTREQAVYPVHSLVRNKYWAPVRRIDQAYGDRNLVCACPPVEAFA</sequence>
<reference evidence="11 12" key="1">
    <citation type="submission" date="2023-07" db="EMBL/GenBank/DDBJ databases">
        <title>Comparative genomics of wheat-associated soil bacteria to identify genetic determinants of phenazine resistance.</title>
        <authorList>
            <person name="Mouncey N."/>
        </authorList>
    </citation>
    <scope>NUCLEOTIDE SEQUENCE [LARGE SCALE GENOMIC DNA]</scope>
    <source>
        <strain evidence="11 12">V3I3</strain>
    </source>
</reference>
<dbReference type="NCBIfam" id="NF003346">
    <property type="entry name" value="PRK04366.1"/>
    <property type="match status" value="1"/>
</dbReference>
<evidence type="ECO:0000313" key="12">
    <source>
        <dbReference type="Proteomes" id="UP001239083"/>
    </source>
</evidence>
<keyword evidence="5 8" id="KW-0663">Pyridoxal phosphate</keyword>
<keyword evidence="6 8" id="KW-0560">Oxidoreductase</keyword>